<evidence type="ECO:0000259" key="9">
    <source>
        <dbReference type="SMART" id="SM00322"/>
    </source>
</evidence>
<accession>A0AAV6MA36</accession>
<organism evidence="10 11">
    <name type="scientific">Cucurbita argyrosperma subsp. sororia</name>
    <dbReference type="NCBI Taxonomy" id="37648"/>
    <lineage>
        <taxon>Eukaryota</taxon>
        <taxon>Viridiplantae</taxon>
        <taxon>Streptophyta</taxon>
        <taxon>Embryophyta</taxon>
        <taxon>Tracheophyta</taxon>
        <taxon>Spermatophyta</taxon>
        <taxon>Magnoliopsida</taxon>
        <taxon>eudicotyledons</taxon>
        <taxon>Gunneridae</taxon>
        <taxon>Pentapetalae</taxon>
        <taxon>rosids</taxon>
        <taxon>fabids</taxon>
        <taxon>Cucurbitales</taxon>
        <taxon>Cucurbitaceae</taxon>
        <taxon>Cucurbiteae</taxon>
        <taxon>Cucurbita</taxon>
    </lineage>
</organism>
<dbReference type="CDD" id="cd01868">
    <property type="entry name" value="Rab11_like"/>
    <property type="match status" value="1"/>
</dbReference>
<dbReference type="SMART" id="SM00174">
    <property type="entry name" value="RHO"/>
    <property type="match status" value="1"/>
</dbReference>
<dbReference type="GO" id="GO:0003924">
    <property type="term" value="F:GTPase activity"/>
    <property type="evidence" value="ECO:0007669"/>
    <property type="project" value="InterPro"/>
</dbReference>
<feature type="non-terminal residue" evidence="10">
    <location>
        <position position="1"/>
    </location>
</feature>
<feature type="region of interest" description="Disordered" evidence="8">
    <location>
        <begin position="502"/>
        <end position="527"/>
    </location>
</feature>
<evidence type="ECO:0000256" key="4">
    <source>
        <dbReference type="ARBA" id="ARBA00023136"/>
    </source>
</evidence>
<evidence type="ECO:0000313" key="11">
    <source>
        <dbReference type="Proteomes" id="UP000685013"/>
    </source>
</evidence>
<evidence type="ECO:0000256" key="6">
    <source>
        <dbReference type="ARBA" id="ARBA00023289"/>
    </source>
</evidence>
<evidence type="ECO:0000256" key="8">
    <source>
        <dbReference type="SAM" id="MobiDB-lite"/>
    </source>
</evidence>
<dbReference type="SMART" id="SM00175">
    <property type="entry name" value="RAB"/>
    <property type="match status" value="1"/>
</dbReference>
<dbReference type="PROSITE" id="PS51420">
    <property type="entry name" value="RHO"/>
    <property type="match status" value="1"/>
</dbReference>
<protein>
    <submittedName>
        <fullName evidence="10">Ras-related protein RABA2a</fullName>
    </submittedName>
</protein>
<keyword evidence="6" id="KW-0636">Prenylation</keyword>
<keyword evidence="4" id="KW-0472">Membrane</keyword>
<dbReference type="FunFam" id="3.40.50.300:FF:000067">
    <property type="entry name" value="ras-related protein RABA1f"/>
    <property type="match status" value="1"/>
</dbReference>
<dbReference type="SMART" id="SM00176">
    <property type="entry name" value="RAN"/>
    <property type="match status" value="1"/>
</dbReference>
<dbReference type="AlphaFoldDB" id="A0AAV6MA36"/>
<dbReference type="Pfam" id="PF16544">
    <property type="entry name" value="STAR_dimer"/>
    <property type="match status" value="1"/>
</dbReference>
<dbReference type="InterPro" id="IPR032377">
    <property type="entry name" value="STAR_dimer"/>
</dbReference>
<keyword evidence="3" id="KW-0342">GTP-binding</keyword>
<dbReference type="PROSITE" id="PS51421">
    <property type="entry name" value="RAS"/>
    <property type="match status" value="1"/>
</dbReference>
<proteinExistence type="inferred from homology"/>
<dbReference type="Pfam" id="PF22675">
    <property type="entry name" value="KH-I_KHDC4-BBP"/>
    <property type="match status" value="1"/>
</dbReference>
<dbReference type="GO" id="GO:0003676">
    <property type="term" value="F:nucleic acid binding"/>
    <property type="evidence" value="ECO:0007669"/>
    <property type="project" value="InterPro"/>
</dbReference>
<dbReference type="InterPro" id="IPR050209">
    <property type="entry name" value="Rab_GTPases_membrane_traffic"/>
</dbReference>
<dbReference type="GO" id="GO:0005525">
    <property type="term" value="F:GTP binding"/>
    <property type="evidence" value="ECO:0007669"/>
    <property type="project" value="UniProtKB-KW"/>
</dbReference>
<dbReference type="InterPro" id="IPR001806">
    <property type="entry name" value="Small_GTPase"/>
</dbReference>
<dbReference type="PANTHER" id="PTHR47979">
    <property type="entry name" value="DRAB11-RELATED"/>
    <property type="match status" value="1"/>
</dbReference>
<sequence>MARRPDDDYDYLFKVVLIGDSGVGKSNLLSRFTRNEFCLESKSTIGVEFATRTLQVEGRTVKAQIWDTAGQERYRAITSAYYRGALGALLVYDVTKPMTFDNVSRWLKELRDHADSNIVIMLIGNKTDLKHLRAVATEDAQSYAEKEGLSFIETSALEATNVEKAFQTILSEIYRIISKKSLNSEEPAAAAANIKEGLSLFRHRLSSSDFPLPLCLRFISFFAPPPPPPFFLQSLCVMGERTPPGSYFHYPPPSAHASPHRTPSIPLDRERYLAELLSERQKLGPFVQVLPHCSRLLNQEIRRLSGLNQTSVDHERFEHGSPYRSLGQLSNGRPMDLEGWPPMQMEGSGHVHGMGSLQAHSMGWPRVQGGIPATPIVKRVVRLDVPVDKYPNYNFVGRLLGPRGNSLKRVEALTECRVYIRGKGSIKDALEEEKLKDKPGYEHLNEPLHLLVEAEFPEDTINSRLDHAVAVLESLLKPVDELLDQYKKQQLRELALLNGTLREESPSMSPSMSPFNSTGLKRAKTGR</sequence>
<comment type="similarity">
    <text evidence="1">Belongs to the small GTPase superfamily. Rab family.</text>
</comment>
<dbReference type="InterPro" id="IPR055256">
    <property type="entry name" value="KH_1_KHDC4/BBP-like"/>
</dbReference>
<dbReference type="Pfam" id="PF00071">
    <property type="entry name" value="Ras"/>
    <property type="match status" value="1"/>
</dbReference>
<keyword evidence="5" id="KW-0449">Lipoprotein</keyword>
<dbReference type="EMBL" id="JAGKQH010000016">
    <property type="protein sequence ID" value="KAG6577363.1"/>
    <property type="molecule type" value="Genomic_DNA"/>
</dbReference>
<keyword evidence="11" id="KW-1185">Reference proteome</keyword>
<comment type="subcellular location">
    <subcellularLocation>
        <location evidence="7">Endomembrane system</location>
        <topology evidence="7">Lipid-anchor</topology>
    </subcellularLocation>
</comment>
<evidence type="ECO:0000256" key="7">
    <source>
        <dbReference type="ARBA" id="ARBA00037868"/>
    </source>
</evidence>
<evidence type="ECO:0000256" key="5">
    <source>
        <dbReference type="ARBA" id="ARBA00023288"/>
    </source>
</evidence>
<evidence type="ECO:0000256" key="3">
    <source>
        <dbReference type="ARBA" id="ARBA00023134"/>
    </source>
</evidence>
<reference evidence="10 11" key="1">
    <citation type="journal article" date="2021" name="Hortic Res">
        <title>The domestication of Cucurbita argyrosperma as revealed by the genome of its wild relative.</title>
        <authorList>
            <person name="Barrera-Redondo J."/>
            <person name="Sanchez-de la Vega G."/>
            <person name="Aguirre-Liguori J.A."/>
            <person name="Castellanos-Morales G."/>
            <person name="Gutierrez-Guerrero Y.T."/>
            <person name="Aguirre-Dugua X."/>
            <person name="Aguirre-Planter E."/>
            <person name="Tenaillon M.I."/>
            <person name="Lira-Saade R."/>
            <person name="Eguiarte L.E."/>
        </authorList>
    </citation>
    <scope>NUCLEOTIDE SEQUENCE [LARGE SCALE GENOMIC DNA]</scope>
    <source>
        <strain evidence="10">JBR-2021</strain>
    </source>
</reference>
<dbReference type="SMART" id="SM00322">
    <property type="entry name" value="KH"/>
    <property type="match status" value="1"/>
</dbReference>
<name>A0AAV6MA36_9ROSI</name>
<keyword evidence="2" id="KW-0547">Nucleotide-binding</keyword>
<dbReference type="Proteomes" id="UP000685013">
    <property type="component" value="Chromosome 16"/>
</dbReference>
<dbReference type="PROSITE" id="PS51419">
    <property type="entry name" value="RAB"/>
    <property type="match status" value="1"/>
</dbReference>
<evidence type="ECO:0000256" key="1">
    <source>
        <dbReference type="ARBA" id="ARBA00006270"/>
    </source>
</evidence>
<dbReference type="SMART" id="SM00173">
    <property type="entry name" value="RAS"/>
    <property type="match status" value="1"/>
</dbReference>
<evidence type="ECO:0000313" key="10">
    <source>
        <dbReference type="EMBL" id="KAG6577363.1"/>
    </source>
</evidence>
<dbReference type="InterPro" id="IPR004087">
    <property type="entry name" value="KH_dom"/>
</dbReference>
<dbReference type="NCBIfam" id="TIGR00231">
    <property type="entry name" value="small_GTP"/>
    <property type="match status" value="1"/>
</dbReference>
<feature type="domain" description="K Homology" evidence="9">
    <location>
        <begin position="377"/>
        <end position="477"/>
    </location>
</feature>
<dbReference type="InterPro" id="IPR005225">
    <property type="entry name" value="Small_GTP-bd"/>
</dbReference>
<comment type="caution">
    <text evidence="10">The sequence shown here is derived from an EMBL/GenBank/DDBJ whole genome shotgun (WGS) entry which is preliminary data.</text>
</comment>
<evidence type="ECO:0000256" key="2">
    <source>
        <dbReference type="ARBA" id="ARBA00022741"/>
    </source>
</evidence>
<dbReference type="GO" id="GO:0012505">
    <property type="term" value="C:endomembrane system"/>
    <property type="evidence" value="ECO:0007669"/>
    <property type="project" value="UniProtKB-SubCell"/>
</dbReference>
<gene>
    <name evidence="10" type="primary">RABA2A</name>
    <name evidence="10" type="ORF">SDJN03_24937</name>
</gene>